<name>A0A9W8XMP1_9PLEO</name>
<dbReference type="AlphaFoldDB" id="A0A9W8XMP1"/>
<keyword evidence="2" id="KW-0285">Flavoprotein</keyword>
<dbReference type="Pfam" id="PF06314">
    <property type="entry name" value="ADC"/>
    <property type="match status" value="1"/>
</dbReference>
<dbReference type="SUPFAM" id="SSF160104">
    <property type="entry name" value="Acetoacetate decarboxylase-like"/>
    <property type="match status" value="1"/>
</dbReference>
<protein>
    <recommendedName>
        <fullName evidence="7">FAD-binding domain-containing protein</fullName>
    </recommendedName>
</protein>
<reference evidence="8" key="1">
    <citation type="submission" date="2022-10" db="EMBL/GenBank/DDBJ databases">
        <title>Tapping the CABI collections for fungal endophytes: first genome assemblies for Collariella, Neodidymelliopsis, Ascochyta clinopodiicola, Didymella pomorum, Didymosphaeria variabile, Neocosmospora piperis and Neocucurbitaria cava.</title>
        <authorList>
            <person name="Hill R."/>
        </authorList>
    </citation>
    <scope>NUCLEOTIDE SEQUENCE</scope>
    <source>
        <strain evidence="8">IMI 356815</strain>
    </source>
</reference>
<dbReference type="PANTHER" id="PTHR13789:SF261">
    <property type="entry name" value="HYDROXYLASE, PUTATIVE (AFU_ORTHOLOGUE AFUA_7G00590)-RELATED"/>
    <property type="match status" value="1"/>
</dbReference>
<comment type="similarity">
    <text evidence="1">Belongs to the paxM FAD-dependent monooxygenase family.</text>
</comment>
<gene>
    <name evidence="8" type="ORF">N0V89_005685</name>
</gene>
<accession>A0A9W8XMP1</accession>
<dbReference type="PRINTS" id="PR00420">
    <property type="entry name" value="RNGMNOXGNASE"/>
</dbReference>
<dbReference type="SUPFAM" id="SSF51905">
    <property type="entry name" value="FAD/NAD(P)-binding domain"/>
    <property type="match status" value="1"/>
</dbReference>
<feature type="transmembrane region" description="Helical" evidence="6">
    <location>
        <begin position="21"/>
        <end position="39"/>
    </location>
</feature>
<dbReference type="Gene3D" id="3.50.50.60">
    <property type="entry name" value="FAD/NAD(P)-binding domain"/>
    <property type="match status" value="1"/>
</dbReference>
<evidence type="ECO:0000256" key="1">
    <source>
        <dbReference type="ARBA" id="ARBA00007992"/>
    </source>
</evidence>
<dbReference type="InterPro" id="IPR023375">
    <property type="entry name" value="ADC_dom_sf"/>
</dbReference>
<dbReference type="Gene3D" id="2.40.400.10">
    <property type="entry name" value="Acetoacetate decarboxylase-like"/>
    <property type="match status" value="1"/>
</dbReference>
<dbReference type="GeneID" id="80909215"/>
<dbReference type="PANTHER" id="PTHR13789">
    <property type="entry name" value="MONOOXYGENASE"/>
    <property type="match status" value="1"/>
</dbReference>
<dbReference type="SUPFAM" id="SSF54373">
    <property type="entry name" value="FAD-linked reductases, C-terminal domain"/>
    <property type="match status" value="1"/>
</dbReference>
<evidence type="ECO:0000256" key="5">
    <source>
        <dbReference type="ARBA" id="ARBA00023033"/>
    </source>
</evidence>
<keyword evidence="6" id="KW-0812">Transmembrane</keyword>
<dbReference type="InterPro" id="IPR036188">
    <property type="entry name" value="FAD/NAD-bd_sf"/>
</dbReference>
<proteinExistence type="inferred from homology"/>
<dbReference type="EMBL" id="JAPEUX010000004">
    <property type="protein sequence ID" value="KAJ4353953.1"/>
    <property type="molecule type" value="Genomic_DNA"/>
</dbReference>
<keyword evidence="4" id="KW-0560">Oxidoreductase</keyword>
<dbReference type="RefSeq" id="XP_056071727.1">
    <property type="nucleotide sequence ID" value="XM_056214460.1"/>
</dbReference>
<comment type="caution">
    <text evidence="8">The sequence shown here is derived from an EMBL/GenBank/DDBJ whole genome shotgun (WGS) entry which is preliminary data.</text>
</comment>
<dbReference type="Pfam" id="PF01494">
    <property type="entry name" value="FAD_binding_3"/>
    <property type="match status" value="1"/>
</dbReference>
<evidence type="ECO:0000256" key="6">
    <source>
        <dbReference type="SAM" id="Phobius"/>
    </source>
</evidence>
<feature type="domain" description="FAD-binding" evidence="7">
    <location>
        <begin position="22"/>
        <end position="380"/>
    </location>
</feature>
<dbReference type="Proteomes" id="UP001140513">
    <property type="component" value="Unassembled WGS sequence"/>
</dbReference>
<dbReference type="InterPro" id="IPR002938">
    <property type="entry name" value="FAD-bd"/>
</dbReference>
<sequence length="714" mass="78226">MNGTTARVNGVDHTNKGLRPLNVLVVGAGIGGLSAAIFLRQQGHHVTLLEQSRFANELGAAVHMAPNATGLLLRMGINLEDLGAVPCKIFSQSLPDGKQMFEVPLWRAAGRWQYPWLLAHRVDLHSQLKKVATAEDGTGAAAILRTSSRVASVGTDGSVTLASGEQLKADVVIGADGVHSKARCGLPGSQGFKPSGSGKSAFRFTMPRSRALDDPLTKPLAEKEGHLNIFMGKDRRVVIYPTRHHELLNFVCIHPTSETEQKDQQADEWQSSADLDKMLDVYKGWNPAVLKILSMADEDTLKVWDLLDMDQLPTWADGQLALIGDAAHPFTPHQGQGAAQAIEDAASLACVLPLGTPLAEIPERLKLYEQCRYKRASQIQEYSRIAGQDLGAGPPLDTSRYTDENFGHDEWHYTSQKLREWLWSRKPSAYRRMPTVFGPFPGPRQDHLGNSRDWSQSTFTTASIKIKTSRTLLQNLLPTSQFKFASADSNCYATFSLSSLGNLEWLGGNGYNHFGLYVHGVEYTKKNGDKVTGTYLPVLFENLADPIISGREELGMPKVYATLDVTKDAGTWKLKAGWMGNQFLDVSLTGLETKTISNGVQGSGPPQIGQEEGLFFHKYIATTAPAGSKERGQADVEYVGIVPNVEEAKAPRQVNSLLVADRAEINFDAMDWKKLPTLHHIVARLAEIPVYEVMEAKVVEGLGASDVRSARRLV</sequence>
<keyword evidence="3" id="KW-0274">FAD</keyword>
<evidence type="ECO:0000313" key="9">
    <source>
        <dbReference type="Proteomes" id="UP001140513"/>
    </source>
</evidence>
<evidence type="ECO:0000256" key="3">
    <source>
        <dbReference type="ARBA" id="ARBA00022827"/>
    </source>
</evidence>
<dbReference type="InterPro" id="IPR050493">
    <property type="entry name" value="FAD-dep_Monooxygenase_BioMet"/>
</dbReference>
<evidence type="ECO:0000256" key="2">
    <source>
        <dbReference type="ARBA" id="ARBA00022630"/>
    </source>
</evidence>
<keyword evidence="6" id="KW-0472">Membrane</keyword>
<dbReference type="GO" id="GO:0071949">
    <property type="term" value="F:FAD binding"/>
    <property type="evidence" value="ECO:0007669"/>
    <property type="project" value="InterPro"/>
</dbReference>
<dbReference type="GO" id="GO:0016829">
    <property type="term" value="F:lyase activity"/>
    <property type="evidence" value="ECO:0007669"/>
    <property type="project" value="InterPro"/>
</dbReference>
<evidence type="ECO:0000313" key="8">
    <source>
        <dbReference type="EMBL" id="KAJ4353953.1"/>
    </source>
</evidence>
<keyword evidence="5" id="KW-0503">Monooxygenase</keyword>
<keyword evidence="9" id="KW-1185">Reference proteome</keyword>
<evidence type="ECO:0000256" key="4">
    <source>
        <dbReference type="ARBA" id="ARBA00023002"/>
    </source>
</evidence>
<evidence type="ECO:0000259" key="7">
    <source>
        <dbReference type="Pfam" id="PF01494"/>
    </source>
</evidence>
<keyword evidence="6" id="KW-1133">Transmembrane helix</keyword>
<dbReference type="InterPro" id="IPR010451">
    <property type="entry name" value="Acetoacetate_decarboxylase"/>
</dbReference>
<dbReference type="GO" id="GO:0004497">
    <property type="term" value="F:monooxygenase activity"/>
    <property type="evidence" value="ECO:0007669"/>
    <property type="project" value="UniProtKB-KW"/>
</dbReference>
<dbReference type="OrthoDB" id="1047367at2759"/>
<organism evidence="8 9">
    <name type="scientific">Didymosphaeria variabile</name>
    <dbReference type="NCBI Taxonomy" id="1932322"/>
    <lineage>
        <taxon>Eukaryota</taxon>
        <taxon>Fungi</taxon>
        <taxon>Dikarya</taxon>
        <taxon>Ascomycota</taxon>
        <taxon>Pezizomycotina</taxon>
        <taxon>Dothideomycetes</taxon>
        <taxon>Pleosporomycetidae</taxon>
        <taxon>Pleosporales</taxon>
        <taxon>Massarineae</taxon>
        <taxon>Didymosphaeriaceae</taxon>
        <taxon>Didymosphaeria</taxon>
    </lineage>
</organism>